<evidence type="ECO:0000256" key="6">
    <source>
        <dbReference type="ARBA" id="ARBA00023125"/>
    </source>
</evidence>
<dbReference type="Pfam" id="PF00072">
    <property type="entry name" value="Response_reg"/>
    <property type="match status" value="1"/>
</dbReference>
<dbReference type="PROSITE" id="PS50110">
    <property type="entry name" value="RESPONSE_REGULATORY"/>
    <property type="match status" value="1"/>
</dbReference>
<evidence type="ECO:0000256" key="4">
    <source>
        <dbReference type="ARBA" id="ARBA00023012"/>
    </source>
</evidence>
<organism evidence="12 13">
    <name type="scientific">Ruminobacter amylophilus</name>
    <dbReference type="NCBI Taxonomy" id="867"/>
    <lineage>
        <taxon>Bacteria</taxon>
        <taxon>Pseudomonadati</taxon>
        <taxon>Pseudomonadota</taxon>
        <taxon>Gammaproteobacteria</taxon>
        <taxon>Aeromonadales</taxon>
        <taxon>Succinivibrionaceae</taxon>
        <taxon>Ruminobacter</taxon>
    </lineage>
</organism>
<dbReference type="Gene3D" id="6.10.250.690">
    <property type="match status" value="1"/>
</dbReference>
<dbReference type="Proteomes" id="UP000243745">
    <property type="component" value="Unassembled WGS sequence"/>
</dbReference>
<gene>
    <name evidence="12" type="ORF">SAMN02910344_02129</name>
</gene>
<evidence type="ECO:0000256" key="2">
    <source>
        <dbReference type="ARBA" id="ARBA00022490"/>
    </source>
</evidence>
<dbReference type="CDD" id="cd00383">
    <property type="entry name" value="trans_reg_C"/>
    <property type="match status" value="1"/>
</dbReference>
<dbReference type="SMART" id="SM00448">
    <property type="entry name" value="REC"/>
    <property type="match status" value="1"/>
</dbReference>
<keyword evidence="3 8" id="KW-0597">Phosphoprotein</keyword>
<dbReference type="GO" id="GO:0032993">
    <property type="term" value="C:protein-DNA complex"/>
    <property type="evidence" value="ECO:0007669"/>
    <property type="project" value="TreeGrafter"/>
</dbReference>
<reference evidence="12 13" key="1">
    <citation type="submission" date="2016-10" db="EMBL/GenBank/DDBJ databases">
        <authorList>
            <person name="Varghese N."/>
            <person name="Submissions S."/>
        </authorList>
    </citation>
    <scope>NUCLEOTIDE SEQUENCE [LARGE SCALE GENOMIC DNA]</scope>
    <source>
        <strain evidence="12 13">DSM 1361</strain>
    </source>
</reference>
<dbReference type="InterPro" id="IPR001867">
    <property type="entry name" value="OmpR/PhoB-type_DNA-bd"/>
</dbReference>
<dbReference type="SMART" id="SM00862">
    <property type="entry name" value="Trans_reg_C"/>
    <property type="match status" value="1"/>
</dbReference>
<evidence type="ECO:0000313" key="13">
    <source>
        <dbReference type="Proteomes" id="UP000243745"/>
    </source>
</evidence>
<protein>
    <submittedName>
        <fullName evidence="12">Two-component system, OmpR family, response regulator</fullName>
    </submittedName>
</protein>
<evidence type="ECO:0000256" key="9">
    <source>
        <dbReference type="PROSITE-ProRule" id="PRU01091"/>
    </source>
</evidence>
<evidence type="ECO:0000256" key="1">
    <source>
        <dbReference type="ARBA" id="ARBA00004496"/>
    </source>
</evidence>
<name>A0A662ZL43_9GAMM</name>
<keyword evidence="6 9" id="KW-0238">DNA-binding</keyword>
<dbReference type="EMBL" id="FOXF01000061">
    <property type="protein sequence ID" value="SFP71537.1"/>
    <property type="molecule type" value="Genomic_DNA"/>
</dbReference>
<dbReference type="RefSeq" id="WP_093143555.1">
    <property type="nucleotide sequence ID" value="NZ_FOXF01000061.1"/>
</dbReference>
<dbReference type="GO" id="GO:0000976">
    <property type="term" value="F:transcription cis-regulatory region binding"/>
    <property type="evidence" value="ECO:0007669"/>
    <property type="project" value="TreeGrafter"/>
</dbReference>
<proteinExistence type="predicted"/>
<dbReference type="GO" id="GO:0000156">
    <property type="term" value="F:phosphorelay response regulator activity"/>
    <property type="evidence" value="ECO:0007669"/>
    <property type="project" value="TreeGrafter"/>
</dbReference>
<dbReference type="SUPFAM" id="SSF52172">
    <property type="entry name" value="CheY-like"/>
    <property type="match status" value="1"/>
</dbReference>
<dbReference type="InterPro" id="IPR016032">
    <property type="entry name" value="Sig_transdc_resp-reg_C-effctor"/>
</dbReference>
<keyword evidence="2" id="KW-0963">Cytoplasm</keyword>
<keyword evidence="5" id="KW-0805">Transcription regulation</keyword>
<evidence type="ECO:0000256" key="7">
    <source>
        <dbReference type="ARBA" id="ARBA00023163"/>
    </source>
</evidence>
<dbReference type="InterPro" id="IPR039420">
    <property type="entry name" value="WalR-like"/>
</dbReference>
<dbReference type="AlphaFoldDB" id="A0A662ZL43"/>
<keyword evidence="13" id="KW-1185">Reference proteome</keyword>
<dbReference type="InterPro" id="IPR011006">
    <property type="entry name" value="CheY-like_superfamily"/>
</dbReference>
<dbReference type="InterPro" id="IPR036388">
    <property type="entry name" value="WH-like_DNA-bd_sf"/>
</dbReference>
<dbReference type="Pfam" id="PF00486">
    <property type="entry name" value="Trans_reg_C"/>
    <property type="match status" value="1"/>
</dbReference>
<comment type="subcellular location">
    <subcellularLocation>
        <location evidence="1">Cytoplasm</location>
    </subcellularLocation>
</comment>
<dbReference type="FunFam" id="3.40.50.2300:FF:000001">
    <property type="entry name" value="DNA-binding response regulator PhoB"/>
    <property type="match status" value="1"/>
</dbReference>
<feature type="domain" description="Response regulatory" evidence="10">
    <location>
        <begin position="6"/>
        <end position="120"/>
    </location>
</feature>
<keyword evidence="7" id="KW-0804">Transcription</keyword>
<feature type="DNA-binding region" description="OmpR/PhoB-type" evidence="9">
    <location>
        <begin position="130"/>
        <end position="236"/>
    </location>
</feature>
<dbReference type="PANTHER" id="PTHR48111">
    <property type="entry name" value="REGULATOR OF RPOS"/>
    <property type="match status" value="1"/>
</dbReference>
<evidence type="ECO:0000259" key="10">
    <source>
        <dbReference type="PROSITE" id="PS50110"/>
    </source>
</evidence>
<evidence type="ECO:0000313" key="12">
    <source>
        <dbReference type="EMBL" id="SFP71537.1"/>
    </source>
</evidence>
<keyword evidence="4" id="KW-0902">Two-component regulatory system</keyword>
<dbReference type="Gene3D" id="3.40.50.2300">
    <property type="match status" value="1"/>
</dbReference>
<evidence type="ECO:0000256" key="5">
    <source>
        <dbReference type="ARBA" id="ARBA00023015"/>
    </source>
</evidence>
<evidence type="ECO:0000256" key="3">
    <source>
        <dbReference type="ARBA" id="ARBA00022553"/>
    </source>
</evidence>
<dbReference type="GO" id="GO:0005829">
    <property type="term" value="C:cytosol"/>
    <property type="evidence" value="ECO:0007669"/>
    <property type="project" value="TreeGrafter"/>
</dbReference>
<dbReference type="GO" id="GO:0006355">
    <property type="term" value="P:regulation of DNA-templated transcription"/>
    <property type="evidence" value="ECO:0007669"/>
    <property type="project" value="InterPro"/>
</dbReference>
<accession>A0A662ZL43</accession>
<dbReference type="OrthoDB" id="9802426at2"/>
<evidence type="ECO:0000256" key="8">
    <source>
        <dbReference type="PROSITE-ProRule" id="PRU00169"/>
    </source>
</evidence>
<dbReference type="FunFam" id="1.10.10.10:FF:000099">
    <property type="entry name" value="Two-component system response regulator TorR"/>
    <property type="match status" value="1"/>
</dbReference>
<dbReference type="SUPFAM" id="SSF46894">
    <property type="entry name" value="C-terminal effector domain of the bipartite response regulators"/>
    <property type="match status" value="1"/>
</dbReference>
<dbReference type="PANTHER" id="PTHR48111:SF4">
    <property type="entry name" value="DNA-BINDING DUAL TRANSCRIPTIONAL REGULATOR OMPR"/>
    <property type="match status" value="1"/>
</dbReference>
<evidence type="ECO:0000259" key="11">
    <source>
        <dbReference type="PROSITE" id="PS51755"/>
    </source>
</evidence>
<dbReference type="PROSITE" id="PS51755">
    <property type="entry name" value="OMPR_PHOB"/>
    <property type="match status" value="1"/>
</dbReference>
<feature type="modified residue" description="4-aspartylphosphate" evidence="8">
    <location>
        <position position="55"/>
    </location>
</feature>
<feature type="domain" description="OmpR/PhoB-type" evidence="11">
    <location>
        <begin position="130"/>
        <end position="236"/>
    </location>
</feature>
<sequence length="244" mass="28200">MTESVNILVVDDHADIRELIKRFLDQHCFNTFTACDGDEMRAILKNNHIDLIVLDLMLPKEDGLSICRKLRENGNNVPIIMLTAMIGETDKIIGLELGADDYLTKPFNPRELLARIKAVLRRSDNIQKTETQKTLKHYFFDQWTLDVLKRELIDPNKTIISLSTAEYELLITFLQHPHETLSRDQLLDQARGREAQVFDRSIDTLISRLRKKLKTENDNCNEIIKTVWGGGYCFIAEVTNDQEQ</sequence>
<dbReference type="Gene3D" id="1.10.10.10">
    <property type="entry name" value="Winged helix-like DNA-binding domain superfamily/Winged helix DNA-binding domain"/>
    <property type="match status" value="1"/>
</dbReference>
<dbReference type="InterPro" id="IPR001789">
    <property type="entry name" value="Sig_transdc_resp-reg_receiver"/>
</dbReference>